<gene>
    <name evidence="1" type="ORF">HMI01_03340</name>
    <name evidence="2" type="ORF">SAMN05421668_10338</name>
</gene>
<dbReference type="Proteomes" id="UP000321773">
    <property type="component" value="Unassembled WGS sequence"/>
</dbReference>
<protein>
    <submittedName>
        <fullName evidence="2">Uncharacterized protein</fullName>
    </submittedName>
</protein>
<dbReference type="AlphaFoldDB" id="A0A1I6Q1J2"/>
<dbReference type="Proteomes" id="UP000199139">
    <property type="component" value="Unassembled WGS sequence"/>
</dbReference>
<dbReference type="EMBL" id="BJWJ01000002">
    <property type="protein sequence ID" value="GEM03346.1"/>
    <property type="molecule type" value="Genomic_DNA"/>
</dbReference>
<organism evidence="2 3">
    <name type="scientific">Halolactibacillus miurensis</name>
    <dbReference type="NCBI Taxonomy" id="306541"/>
    <lineage>
        <taxon>Bacteria</taxon>
        <taxon>Bacillati</taxon>
        <taxon>Bacillota</taxon>
        <taxon>Bacilli</taxon>
        <taxon>Bacillales</taxon>
        <taxon>Bacillaceae</taxon>
        <taxon>Halolactibacillus</taxon>
    </lineage>
</organism>
<sequence>MVSSINHYAELELLKKLAEAEADVSDNKVGPIEDTIDALRKELLSRDYSDV</sequence>
<name>A0A1I6Q1J2_9BACI</name>
<evidence type="ECO:0000313" key="2">
    <source>
        <dbReference type="EMBL" id="SFS46379.1"/>
    </source>
</evidence>
<reference evidence="1 4" key="2">
    <citation type="submission" date="2019-07" db="EMBL/GenBank/DDBJ databases">
        <title>Whole genome shotgun sequence of Halolactibacillus miurensis NBRC 100873.</title>
        <authorList>
            <person name="Hosoyama A."/>
            <person name="Uohara A."/>
            <person name="Ohji S."/>
            <person name="Ichikawa N."/>
        </authorList>
    </citation>
    <scope>NUCLEOTIDE SEQUENCE [LARGE SCALE GENOMIC DNA]</scope>
    <source>
        <strain evidence="1 4">NBRC 100873</strain>
    </source>
</reference>
<evidence type="ECO:0000313" key="3">
    <source>
        <dbReference type="Proteomes" id="UP000199139"/>
    </source>
</evidence>
<dbReference type="RefSeq" id="WP_177220612.1">
    <property type="nucleotide sequence ID" value="NZ_FPAI01000003.1"/>
</dbReference>
<evidence type="ECO:0000313" key="1">
    <source>
        <dbReference type="EMBL" id="GEM03346.1"/>
    </source>
</evidence>
<evidence type="ECO:0000313" key="4">
    <source>
        <dbReference type="Proteomes" id="UP000321773"/>
    </source>
</evidence>
<reference evidence="2 3" key="1">
    <citation type="submission" date="2016-10" db="EMBL/GenBank/DDBJ databases">
        <authorList>
            <person name="de Groot N.N."/>
        </authorList>
    </citation>
    <scope>NUCLEOTIDE SEQUENCE [LARGE SCALE GENOMIC DNA]</scope>
    <source>
        <strain evidence="2 3">DSM 17074</strain>
    </source>
</reference>
<dbReference type="EMBL" id="FPAI01000003">
    <property type="protein sequence ID" value="SFS46379.1"/>
    <property type="molecule type" value="Genomic_DNA"/>
</dbReference>
<proteinExistence type="predicted"/>
<accession>A0A1I6Q1J2</accession>
<keyword evidence="4" id="KW-1185">Reference proteome</keyword>
<dbReference type="STRING" id="306541.SAMN05421668_10338"/>